<evidence type="ECO:0000256" key="1">
    <source>
        <dbReference type="SAM" id="Coils"/>
    </source>
</evidence>
<comment type="caution">
    <text evidence="3">The sequence shown here is derived from an EMBL/GenBank/DDBJ whole genome shotgun (WGS) entry which is preliminary data.</text>
</comment>
<reference evidence="3" key="1">
    <citation type="submission" date="2021-06" db="EMBL/GenBank/DDBJ databases">
        <authorList>
            <person name="Kallberg Y."/>
            <person name="Tangrot J."/>
            <person name="Rosling A."/>
        </authorList>
    </citation>
    <scope>NUCLEOTIDE SEQUENCE</scope>
    <source>
        <strain evidence="3">BR232B</strain>
    </source>
</reference>
<proteinExistence type="predicted"/>
<feature type="region of interest" description="Disordered" evidence="2">
    <location>
        <begin position="1"/>
        <end position="20"/>
    </location>
</feature>
<dbReference type="AlphaFoldDB" id="A0A9N9AYK9"/>
<evidence type="ECO:0000313" key="4">
    <source>
        <dbReference type="Proteomes" id="UP000789739"/>
    </source>
</evidence>
<gene>
    <name evidence="3" type="ORF">PBRASI_LOCUS4853</name>
</gene>
<feature type="region of interest" description="Disordered" evidence="2">
    <location>
        <begin position="31"/>
        <end position="108"/>
    </location>
</feature>
<feature type="coiled-coil region" evidence="1">
    <location>
        <begin position="109"/>
        <end position="136"/>
    </location>
</feature>
<dbReference type="Proteomes" id="UP000789739">
    <property type="component" value="Unassembled WGS sequence"/>
</dbReference>
<organism evidence="3 4">
    <name type="scientific">Paraglomus brasilianum</name>
    <dbReference type="NCBI Taxonomy" id="144538"/>
    <lineage>
        <taxon>Eukaryota</taxon>
        <taxon>Fungi</taxon>
        <taxon>Fungi incertae sedis</taxon>
        <taxon>Mucoromycota</taxon>
        <taxon>Glomeromycotina</taxon>
        <taxon>Glomeromycetes</taxon>
        <taxon>Paraglomerales</taxon>
        <taxon>Paraglomeraceae</taxon>
        <taxon>Paraglomus</taxon>
    </lineage>
</organism>
<keyword evidence="1" id="KW-0175">Coiled coil</keyword>
<evidence type="ECO:0000256" key="2">
    <source>
        <dbReference type="SAM" id="MobiDB-lite"/>
    </source>
</evidence>
<keyword evidence="4" id="KW-1185">Reference proteome</keyword>
<dbReference type="EMBL" id="CAJVPI010000527">
    <property type="protein sequence ID" value="CAG8546318.1"/>
    <property type="molecule type" value="Genomic_DNA"/>
</dbReference>
<feature type="compositionally biased region" description="Polar residues" evidence="2">
    <location>
        <begin position="94"/>
        <end position="103"/>
    </location>
</feature>
<accession>A0A9N9AYK9</accession>
<evidence type="ECO:0000313" key="3">
    <source>
        <dbReference type="EMBL" id="CAG8546318.1"/>
    </source>
</evidence>
<sequence length="139" mass="16214">MDNTNTPQPIRYQILPRPPENICREIVRRALEQEGKNDYASSFTSRKSRKNGNRARKYAVYKKNGHTKTTNNANRKQSQSKIANRSNARKEDNTNLSNDSTDLPSPDRIREKIKQLKEKKALLQELYDRKKEELKRGKG</sequence>
<feature type="compositionally biased region" description="Polar residues" evidence="2">
    <location>
        <begin position="67"/>
        <end position="86"/>
    </location>
</feature>
<protein>
    <submittedName>
        <fullName evidence="3">5899_t:CDS:1</fullName>
    </submittedName>
</protein>
<dbReference type="OrthoDB" id="10406853at2759"/>
<feature type="compositionally biased region" description="Basic residues" evidence="2">
    <location>
        <begin position="46"/>
        <end position="66"/>
    </location>
</feature>
<name>A0A9N9AYK9_9GLOM</name>